<keyword evidence="3" id="KW-1185">Reference proteome</keyword>
<dbReference type="STRING" id="563040.Saut_1013"/>
<name>E0US39_SULAO</name>
<dbReference type="HOGENOM" id="CLU_2810859_0_0_7"/>
<dbReference type="KEGG" id="sua:Saut_1013"/>
<dbReference type="RefSeq" id="WP_013326818.1">
    <property type="nucleotide sequence ID" value="NC_014506.1"/>
</dbReference>
<sequence>MRKNKILVSLVASVAFMSITSSSVLAYDKNPPFKLDKLKQYTEVGADGKKLEAMSRKMITMFLLIMN</sequence>
<evidence type="ECO:0000313" key="3">
    <source>
        <dbReference type="Proteomes" id="UP000007803"/>
    </source>
</evidence>
<evidence type="ECO:0000313" key="2">
    <source>
        <dbReference type="EMBL" id="ADN09062.1"/>
    </source>
</evidence>
<organism evidence="2 3">
    <name type="scientific">Sulfurimonas autotrophica (strain ATCC BAA-671 / DSM 16294 / JCM 11897 / OK10)</name>
    <dbReference type="NCBI Taxonomy" id="563040"/>
    <lineage>
        <taxon>Bacteria</taxon>
        <taxon>Pseudomonadati</taxon>
        <taxon>Campylobacterota</taxon>
        <taxon>Epsilonproteobacteria</taxon>
        <taxon>Campylobacterales</taxon>
        <taxon>Sulfurimonadaceae</taxon>
        <taxon>Sulfurimonas</taxon>
    </lineage>
</organism>
<reference evidence="3" key="1">
    <citation type="journal article" date="2010" name="Stand. Genomic Sci.">
        <title>Complete genome sequence of Sulfurimonas autotrophica type strain (OK10).</title>
        <authorList>
            <person name="Sikorski J."/>
            <person name="Munk C."/>
            <person name="Lapidus A."/>
            <person name="Djao O."/>
            <person name="Lucas S."/>
            <person name="Glavina Del Rio T."/>
            <person name="Nolan M."/>
            <person name="Tice H."/>
            <person name="Han C."/>
            <person name="Cheng J."/>
            <person name="Tapia R."/>
            <person name="Goodwin L."/>
            <person name="Pitluck S."/>
            <person name="Liolios K."/>
            <person name="Ivanova N."/>
            <person name="Mavromatis K."/>
            <person name="Mikhailova N."/>
            <person name="Pati A."/>
            <person name="Sims D."/>
            <person name="Meincke L."/>
            <person name="Brettin T."/>
            <person name="Detter J."/>
            <person name="Chen A."/>
            <person name="Palaniappan K."/>
            <person name="Land M."/>
            <person name="Hauser L."/>
            <person name="Chang Y."/>
            <person name="Jeffries C."/>
            <person name="Rohde M."/>
            <person name="Lang E."/>
            <person name="Spring S."/>
            <person name="Goker M."/>
            <person name="Woyke T."/>
            <person name="Bristow J."/>
            <person name="Eisen J."/>
            <person name="Markowitz V."/>
            <person name="Hugenholtz P."/>
            <person name="Kyrpides N."/>
            <person name="Klenk H."/>
        </authorList>
    </citation>
    <scope>NUCLEOTIDE SEQUENCE [LARGE SCALE GENOMIC DNA]</scope>
    <source>
        <strain evidence="3">ATCC BAA-671 / DSM 16294 / JCM 11897 / OK10</strain>
    </source>
</reference>
<gene>
    <name evidence="2" type="ordered locus">Saut_1013</name>
</gene>
<dbReference type="Proteomes" id="UP000007803">
    <property type="component" value="Chromosome"/>
</dbReference>
<proteinExistence type="predicted"/>
<dbReference type="AlphaFoldDB" id="E0US39"/>
<feature type="signal peptide" evidence="1">
    <location>
        <begin position="1"/>
        <end position="26"/>
    </location>
</feature>
<keyword evidence="1" id="KW-0732">Signal</keyword>
<dbReference type="EMBL" id="CP002205">
    <property type="protein sequence ID" value="ADN09062.1"/>
    <property type="molecule type" value="Genomic_DNA"/>
</dbReference>
<feature type="chain" id="PRO_5003141509" evidence="1">
    <location>
        <begin position="27"/>
        <end position="67"/>
    </location>
</feature>
<evidence type="ECO:0000256" key="1">
    <source>
        <dbReference type="SAM" id="SignalP"/>
    </source>
</evidence>
<protein>
    <submittedName>
        <fullName evidence="2">Uncharacterized protein</fullName>
    </submittedName>
</protein>
<accession>E0US39</accession>